<accession>A0A8J6XQR8</accession>
<evidence type="ECO:0000313" key="1">
    <source>
        <dbReference type="EMBL" id="MBD2774817.1"/>
    </source>
</evidence>
<reference evidence="1" key="1">
    <citation type="submission" date="2020-09" db="EMBL/GenBank/DDBJ databases">
        <title>Iningainema tapete sp. nov. (Scytonemataceae, Cyanobacteria) from greenhouses in central Florida (USA) produces two types of nodularin with biosynthetic potential for microcystin-LR and anabaenopeptins.</title>
        <authorList>
            <person name="Berthold D.E."/>
            <person name="Lefler F.W."/>
            <person name="Huang I.-S."/>
            <person name="Abdulla H."/>
            <person name="Zimba P.V."/>
            <person name="Laughinghouse H.D. IV."/>
        </authorList>
    </citation>
    <scope>NUCLEOTIDE SEQUENCE</scope>
    <source>
        <strain evidence="1">BLCCT55</strain>
    </source>
</reference>
<keyword evidence="2" id="KW-1185">Reference proteome</keyword>
<dbReference type="AlphaFoldDB" id="A0A8J6XQR8"/>
<dbReference type="EMBL" id="JACXAE010000072">
    <property type="protein sequence ID" value="MBD2774817.1"/>
    <property type="molecule type" value="Genomic_DNA"/>
</dbReference>
<name>A0A8J6XQR8_9CYAN</name>
<evidence type="ECO:0000313" key="2">
    <source>
        <dbReference type="Proteomes" id="UP000629098"/>
    </source>
</evidence>
<dbReference type="Proteomes" id="UP000629098">
    <property type="component" value="Unassembled WGS sequence"/>
</dbReference>
<comment type="caution">
    <text evidence="1">The sequence shown here is derived from an EMBL/GenBank/DDBJ whole genome shotgun (WGS) entry which is preliminary data.</text>
</comment>
<sequence>MPTLENLWHKYLRRFALEHWYRFAKQRLHWTQPQLGSTQATERWSDLMPLLTWQLWLARLAVSLDDEILVYTGIIRNKLECIIVPI</sequence>
<organism evidence="1 2">
    <name type="scientific">Iningainema tapete BLCC-T55</name>
    <dbReference type="NCBI Taxonomy" id="2748662"/>
    <lineage>
        <taxon>Bacteria</taxon>
        <taxon>Bacillati</taxon>
        <taxon>Cyanobacteriota</taxon>
        <taxon>Cyanophyceae</taxon>
        <taxon>Nostocales</taxon>
        <taxon>Scytonemataceae</taxon>
        <taxon>Iningainema tapete</taxon>
    </lineage>
</organism>
<protein>
    <submittedName>
        <fullName evidence="1">Uncharacterized protein</fullName>
    </submittedName>
</protein>
<gene>
    <name evidence="1" type="ORF">ICL16_22790</name>
</gene>
<proteinExistence type="predicted"/>